<keyword evidence="1" id="KW-0472">Membrane</keyword>
<reference evidence="2 3" key="1">
    <citation type="submission" date="2023-10" db="EMBL/GenBank/DDBJ databases">
        <title>Rubellicoccus peritrichatus gen. nov., sp. nov., isolated from an algae of coral reef tank.</title>
        <authorList>
            <person name="Luo J."/>
        </authorList>
    </citation>
    <scope>NUCLEOTIDE SEQUENCE [LARGE SCALE GENOMIC DNA]</scope>
    <source>
        <strain evidence="2 3">CR14</strain>
    </source>
</reference>
<evidence type="ECO:0000313" key="3">
    <source>
        <dbReference type="Proteomes" id="UP001304300"/>
    </source>
</evidence>
<gene>
    <name evidence="2" type="ORF">RZN69_10930</name>
</gene>
<accession>A0AAQ3LDX5</accession>
<proteinExistence type="predicted"/>
<dbReference type="EMBL" id="CP136920">
    <property type="protein sequence ID" value="WOO43602.1"/>
    <property type="molecule type" value="Genomic_DNA"/>
</dbReference>
<dbReference type="RefSeq" id="WP_317836165.1">
    <property type="nucleotide sequence ID" value="NZ_CP136920.1"/>
</dbReference>
<keyword evidence="1" id="KW-0812">Transmembrane</keyword>
<protein>
    <submittedName>
        <fullName evidence="2">Uncharacterized protein</fullName>
    </submittedName>
</protein>
<sequence>MAIELIEDTSLLESSGNTHFHWWQAIVVVSLLAVCLMVYLRLRRRSKASRIDPAISTEDLARAAMERLAELKEHHQELSSNDFSLQVSEVLRVFIEGRFNILAAHQSTEEFMDEMVLDSRLDEVQQERLQDFLYTCDWAKFALYDLADERKLELHALAEAFVHQFRIADVERTQTAQSSKSEEAQQ</sequence>
<dbReference type="Proteomes" id="UP001304300">
    <property type="component" value="Chromosome"/>
</dbReference>
<dbReference type="KEGG" id="puo:RZN69_10930"/>
<organism evidence="2 3">
    <name type="scientific">Rubellicoccus peritrichatus</name>
    <dbReference type="NCBI Taxonomy" id="3080537"/>
    <lineage>
        <taxon>Bacteria</taxon>
        <taxon>Pseudomonadati</taxon>
        <taxon>Verrucomicrobiota</taxon>
        <taxon>Opitutia</taxon>
        <taxon>Puniceicoccales</taxon>
        <taxon>Cerasicoccaceae</taxon>
        <taxon>Rubellicoccus</taxon>
    </lineage>
</organism>
<keyword evidence="1" id="KW-1133">Transmembrane helix</keyword>
<feature type="transmembrane region" description="Helical" evidence="1">
    <location>
        <begin position="20"/>
        <end position="40"/>
    </location>
</feature>
<keyword evidence="3" id="KW-1185">Reference proteome</keyword>
<evidence type="ECO:0000313" key="2">
    <source>
        <dbReference type="EMBL" id="WOO43602.1"/>
    </source>
</evidence>
<dbReference type="AlphaFoldDB" id="A0AAQ3LDX5"/>
<evidence type="ECO:0000256" key="1">
    <source>
        <dbReference type="SAM" id="Phobius"/>
    </source>
</evidence>
<name>A0AAQ3LDX5_9BACT</name>